<dbReference type="Proteomes" id="UP000467700">
    <property type="component" value="Unassembled WGS sequence"/>
</dbReference>
<gene>
    <name evidence="1" type="ORF">AAE3_LOCUS12969</name>
</gene>
<dbReference type="AlphaFoldDB" id="A0A8S0Y0E2"/>
<evidence type="ECO:0000313" key="1">
    <source>
        <dbReference type="EMBL" id="CAA7270721.1"/>
    </source>
</evidence>
<sequence length="464" mass="53070">MVDVVLNDHGIKQGSPDPYLPQDVLDTVIDILGNEWLSCSQDEDARDALCKCMLVSRAFFVRARKHIFERLYRSYERREPVTARDVEFFGASPGSPSPNGLGVLPPKAFLREVNIVFDNSKSHEKRIRKRLAHLYTLLTMEGVVSTQLKTFFFQAVGQYHLRAALLEFIPAICSSTSTTMLRFSHIDDFPMAALSHCTNLRWLSLIDVWPKTREDLTNTDLVVTWNEEGFCNLTSLQIDSSEFCMAVLPQAAFKNEKAFTRIEEVDFVVNGGVSGEPILQEFEIIRRARNTLEHLSIDVIHFGADETDEDLAESGTFDLSCFPRLTLLEFKCSLKTHEPFTKRFSSLFTGLHSPSTIHTMNLTIFFEGPPYDADKDHPIPLTADWAALDDILVNRSVFPRLTFLDFRFMILVIYRPLEGMDYRRLAVHQSRMHTLAAMKRFAKSVFPKVARCPLIKDQRAYEVR</sequence>
<dbReference type="EMBL" id="CACVBS010000095">
    <property type="protein sequence ID" value="CAA7270721.1"/>
    <property type="molecule type" value="Genomic_DNA"/>
</dbReference>
<dbReference type="OrthoDB" id="2841679at2759"/>
<accession>A0A8S0Y0E2</accession>
<dbReference type="SUPFAM" id="SSF52047">
    <property type="entry name" value="RNI-like"/>
    <property type="match status" value="1"/>
</dbReference>
<keyword evidence="2" id="KW-1185">Reference proteome</keyword>
<protein>
    <submittedName>
        <fullName evidence="1">Uncharacterized protein</fullName>
    </submittedName>
</protein>
<name>A0A8S0Y0E2_CYCAE</name>
<evidence type="ECO:0000313" key="2">
    <source>
        <dbReference type="Proteomes" id="UP000467700"/>
    </source>
</evidence>
<proteinExistence type="predicted"/>
<reference evidence="1 2" key="1">
    <citation type="submission" date="2020-01" db="EMBL/GenBank/DDBJ databases">
        <authorList>
            <person name="Gupta K D."/>
        </authorList>
    </citation>
    <scope>NUCLEOTIDE SEQUENCE [LARGE SCALE GENOMIC DNA]</scope>
</reference>
<comment type="caution">
    <text evidence="1">The sequence shown here is derived from an EMBL/GenBank/DDBJ whole genome shotgun (WGS) entry which is preliminary data.</text>
</comment>
<organism evidence="1 2">
    <name type="scientific">Cyclocybe aegerita</name>
    <name type="common">Black poplar mushroom</name>
    <name type="synonym">Agrocybe aegerita</name>
    <dbReference type="NCBI Taxonomy" id="1973307"/>
    <lineage>
        <taxon>Eukaryota</taxon>
        <taxon>Fungi</taxon>
        <taxon>Dikarya</taxon>
        <taxon>Basidiomycota</taxon>
        <taxon>Agaricomycotina</taxon>
        <taxon>Agaricomycetes</taxon>
        <taxon>Agaricomycetidae</taxon>
        <taxon>Agaricales</taxon>
        <taxon>Agaricineae</taxon>
        <taxon>Bolbitiaceae</taxon>
        <taxon>Cyclocybe</taxon>
    </lineage>
</organism>